<protein>
    <submittedName>
        <fullName evidence="2">Uncharacterized protein</fullName>
    </submittedName>
</protein>
<comment type="caution">
    <text evidence="2">The sequence shown here is derived from an EMBL/GenBank/DDBJ whole genome shotgun (WGS) entry which is preliminary data.</text>
</comment>
<evidence type="ECO:0000313" key="3">
    <source>
        <dbReference type="Proteomes" id="UP000325113"/>
    </source>
</evidence>
<feature type="region of interest" description="Disordered" evidence="1">
    <location>
        <begin position="1039"/>
        <end position="1058"/>
    </location>
</feature>
<name>A0A5A8CZT5_CAFRO</name>
<reference evidence="2 3" key="1">
    <citation type="submission" date="2019-07" db="EMBL/GenBank/DDBJ databases">
        <title>Genomes of Cafeteria roenbergensis.</title>
        <authorList>
            <person name="Fischer M.G."/>
            <person name="Hackl T."/>
            <person name="Roman M."/>
        </authorList>
    </citation>
    <scope>NUCLEOTIDE SEQUENCE [LARGE SCALE GENOMIC DNA]</scope>
    <source>
        <strain evidence="2 3">Cflag</strain>
    </source>
</reference>
<evidence type="ECO:0000313" key="2">
    <source>
        <dbReference type="EMBL" id="KAA0157927.1"/>
    </source>
</evidence>
<accession>A0A5A8CZT5</accession>
<dbReference type="Proteomes" id="UP000325113">
    <property type="component" value="Unassembled WGS sequence"/>
</dbReference>
<dbReference type="EMBL" id="VLTM01000074">
    <property type="protein sequence ID" value="KAA0157927.1"/>
    <property type="molecule type" value="Genomic_DNA"/>
</dbReference>
<organism evidence="2 3">
    <name type="scientific">Cafeteria roenbergensis</name>
    <name type="common">Marine flagellate</name>
    <dbReference type="NCBI Taxonomy" id="33653"/>
    <lineage>
        <taxon>Eukaryota</taxon>
        <taxon>Sar</taxon>
        <taxon>Stramenopiles</taxon>
        <taxon>Bigyra</taxon>
        <taxon>Opalozoa</taxon>
        <taxon>Bicosoecida</taxon>
        <taxon>Cafeteriaceae</taxon>
        <taxon>Cafeteria</taxon>
    </lineage>
</organism>
<feature type="compositionally biased region" description="Polar residues" evidence="1">
    <location>
        <begin position="1049"/>
        <end position="1058"/>
    </location>
</feature>
<sequence length="2460" mass="256088">MESVSDLRVFVASAGEFPNGLAVGGNGSTQAETLSGRGALVFGTPESVANVTFRASCGDTFGLLSVRSVDLTYVCLASVTQVQVWRSSAQPSKAISEPLEDAALTISIHFSAPLVRSLNNASLRASGFLLDGTPWMSTDGQIAFVNASVVGNASELSLQVRRDLGAGHQSSSKAFQWEFRQRPKSVILWSGPAGAETEQQQGGTITSSDSLFARLSFATPKGPSQVSAFQLDISGLVVSGSPASLNDDDTEWLVPLAIPDGSRGLLSVNSLNSGPLGTSPGLIPAAKAATGAFRAEVLSIQLVKPGSCTELDKFTPDGGTSTQVVSNQMDLLVDFGAAVSNFSEKALNLTNLKSRGEAEIVQASATNQAAGKRWRVPLEVNATGGDAISIAVSVRVGPDSATLPQLTGNASLLLDFGLVRPSDIAVMSGATPSALTPSIDGVADASMNLWVVVSFPLAVNTMRLQHFVLQGLKETPGAKPVALQDAPSLETLSSSLDSGAKHWALRVTPVDFADSASANTRLSDACEPGNAGCVNQAPSISSHATGVTLSLRSVATTLQVVEWDAELQTPKNTMALNSSASSASCFAVIATFMTGLRSLDVADFRLAGLSASISNDDCGSANLGQQLPNSTDANGREWRLLVVPLEFGNASVSLKGGLGTSSPSYTLGPSVHDRHFELRVQVTSLDWLTCAANPCQALTSSATTDRSLALRVTFNRPVAHFVAARDLALAGLAVSGESSDPGPRAVWEVHLVPTAERSDVSATVLPFRSGLCNASEAGSSWSWASGPATSCSLATPRIAATGPMAAAVQVQAKPTALGFYKQPVLDPGSKIAPDTAASDLWVVADLSLPVCGLPARAFVLSNATATLSDPVAVRMDETALSGGCSSRWAMHVQVHDRAGSIRAEVRHMASCDSLDGQADDDGCFAAPPSPLLEAGSSANASISLRTRVTSVSVFEGSLAKAGERTLAEQVRSGGSSSETCFTVVVEFERGVSGLEAGDVDLVGLEATECSTQTASQPQSDATGQRWLLHVSVGAEITSHEMGAGIRPSSGRTDPSIDVSQAPSATFEFRSRVASVEVAQLTASEGAGEPPFPATSTLRVRFLYERPVRDFDASRDAWLVGGRFVAGSQAAIEPSGWEFHITPTGSTAEVLVVALHWQNRSCDWTSGASRSAMPCSVTVPRVAADGKAVRVAHVPVSVEPEDAKLLPYPAIAKSISLDGTSVTVNNFWVLITFEQPVANVPLSAFGFVGLEPFSSLDRNDLSIEYLSTPAAVQANASELLGWDCQGCSRFWSLFVKASGGTNSLSFFAAEASTCPNEGDQCALPRPLVESSGAIKSGDVQFRSSVVKLEFVEVLNRGQSFAVVSDGGFVTSQCLSARVTFAEGVRNLTASHFRLQTVEALDCDKGNAASVPAPVAGDEKVWQLPVTLALGDLDKEFSFVMDADAQPPSVPNFVATSMRSSATFRARVNTVRLLDSRTGADLSGGLITSDTVEIVTELSSPVARFQTKLDMWVIGGTVVWEEFSTENADQARNTWRANATIDPGASVFYVETKPSQAYLLAGAVGAQTPAGREVTAGSTSATRLKLRVQFEGPVRGLSAGRDISLDGLRVVEESPDSGPNGQHFADVWNITVEPTGERSDVTATLVPFEEHVCVGGEGPASVAWSGGDAASSCSAAVPRLAGYGPSGHVVGTTFFAVPVGVTFRSEPSTDSSFVLETVTVLSSVWAVVEYSVPTNLDMSRLFTRPPWIGIALVEDDNGDGRPGDGEQRVANGGVTSARCLSVRVAFGSGIRGLTAKHFDLRGLLPQRCRPHASSVPAEPSEAVQLDEFGAEWALGVVVAPETARVTAGLFEPGTAGSPMTSPSYRVTSSASALEYRVRLLGMSLWEVAGAVGAQTPAGREVTAGSTSATRLKLRVQFEGPVRGLSAGRDISLDGLRVVEESPDSGPNGQHFADVWNITVEPTGERSDVTATLVPFEEHVCVGGEGPASVAWSGGDAASSCSAAVPRLAGYGPSGHVVGTTFFAVPVGVTFRSEPSTDASFLLETVTVLSSVWAVVEYSVPVSAVPREALRGRYNSLSRATAAVSLRQSAAVSSTQASALWAFAVEAAAGASNLSLSQAQVDVSSDQMQGVSWPGLRASPGQPDTFVQLVRSDASDIAIVEDTDGDGRPGDGEQRVANGGVTSARCLSVRVAFGSGIRGLTAKHFDLRGLLPQRCRPHASSAAAEPSEAVQLDAFGAEWALGVVVAPEAARVTAGLFEPGTADSPMTSPSYRVTSSALALEYRVRLLGMSLWEVAGAVGAQTPAGREVTAGSTSATRLKLRVQFEGPVRGLSAGRDISLDGLRVVEESPDSGPDGQHFADVWNITVEPTGERSDVTATLVPFEEHVCVGGEGPASVAWSGGDAPSSCSAAVPRLAGYGPSGHVVGTTFFAVPVGVTFRVDASLTSPLLTKETSLLSICQPSRL</sequence>
<proteinExistence type="predicted"/>
<gene>
    <name evidence="2" type="ORF">FNF31_05655</name>
</gene>
<evidence type="ECO:0000256" key="1">
    <source>
        <dbReference type="SAM" id="MobiDB-lite"/>
    </source>
</evidence>